<dbReference type="PANTHER" id="PTHR12320">
    <property type="entry name" value="PROTEIN PHOSPHATASE 2C"/>
    <property type="match status" value="1"/>
</dbReference>
<dbReference type="SUPFAM" id="SSF81606">
    <property type="entry name" value="PP2C-like"/>
    <property type="match status" value="1"/>
</dbReference>
<dbReference type="AlphaFoldDB" id="G8XZN0"/>
<reference evidence="3 4" key="1">
    <citation type="journal article" date="2012" name="G3 (Bethesda)">
        <title>Pichia sorbitophila, an interspecies yeast hybrid reveals early steps of genome resolution following polyploidization.</title>
        <authorList>
            <person name="Leh Louis V."/>
            <person name="Despons L."/>
            <person name="Friedrich A."/>
            <person name="Martin T."/>
            <person name="Durrens P."/>
            <person name="Casaregola S."/>
            <person name="Neuveglise C."/>
            <person name="Fairhead C."/>
            <person name="Marck C."/>
            <person name="Cruz J.A."/>
            <person name="Straub M.L."/>
            <person name="Kugler V."/>
            <person name="Sacerdot C."/>
            <person name="Uzunov Z."/>
            <person name="Thierry A."/>
            <person name="Weiss S."/>
            <person name="Bleykasten C."/>
            <person name="De Montigny J."/>
            <person name="Jacques N."/>
            <person name="Jung P."/>
            <person name="Lemaire M."/>
            <person name="Mallet S."/>
            <person name="Morel G."/>
            <person name="Richard G.F."/>
            <person name="Sarkar A."/>
            <person name="Savel G."/>
            <person name="Schacherer J."/>
            <person name="Seret M.L."/>
            <person name="Talla E."/>
            <person name="Samson G."/>
            <person name="Jubin C."/>
            <person name="Poulain J."/>
            <person name="Vacherie B."/>
            <person name="Barbe V."/>
            <person name="Pelletier E."/>
            <person name="Sherman D.J."/>
            <person name="Westhof E."/>
            <person name="Weissenbach J."/>
            <person name="Baret P.V."/>
            <person name="Wincker P."/>
            <person name="Gaillardin C."/>
            <person name="Dujon B."/>
            <person name="Souciet J.L."/>
        </authorList>
    </citation>
    <scope>NUCLEOTIDE SEQUENCE [LARGE SCALE GENOMIC DNA]</scope>
    <source>
        <strain evidence="4">ATCC MYA-4447 / BCRC 22081 / CBS 7064 / NBRC 10061 / NRRL Y-12695</strain>
    </source>
</reference>
<evidence type="ECO:0000259" key="2">
    <source>
        <dbReference type="PROSITE" id="PS51746"/>
    </source>
</evidence>
<evidence type="ECO:0000313" key="3">
    <source>
        <dbReference type="EMBL" id="CCE87139.1"/>
    </source>
</evidence>
<comment type="catalytic activity">
    <reaction evidence="1">
        <text>O-phospho-L-threonyl-[protein] + H2O = L-threonyl-[protein] + phosphate</text>
        <dbReference type="Rhea" id="RHEA:47004"/>
        <dbReference type="Rhea" id="RHEA-COMP:11060"/>
        <dbReference type="Rhea" id="RHEA-COMP:11605"/>
        <dbReference type="ChEBI" id="CHEBI:15377"/>
        <dbReference type="ChEBI" id="CHEBI:30013"/>
        <dbReference type="ChEBI" id="CHEBI:43474"/>
        <dbReference type="ChEBI" id="CHEBI:61977"/>
        <dbReference type="EC" id="3.1.3.16"/>
    </reaction>
</comment>
<dbReference type="eggNOG" id="KOG1379">
    <property type="taxonomic scope" value="Eukaryota"/>
</dbReference>
<dbReference type="STRING" id="559304.G8XZN0"/>
<dbReference type="InterPro" id="IPR036457">
    <property type="entry name" value="PPM-type-like_dom_sf"/>
</dbReference>
<dbReference type="GO" id="GO:0004722">
    <property type="term" value="F:protein serine/threonine phosphatase activity"/>
    <property type="evidence" value="ECO:0007669"/>
    <property type="project" value="UniProtKB-EC"/>
</dbReference>
<dbReference type="InParanoid" id="G8XZN0"/>
<accession>G8XZN0</accession>
<dbReference type="HOGENOM" id="CLU_065390_0_0_1"/>
<dbReference type="PANTHER" id="PTHR12320:SF1">
    <property type="entry name" value="PROTEIN PHOSPHATASE PTC7 HOMOLOG"/>
    <property type="match status" value="1"/>
</dbReference>
<feature type="domain" description="PPM-type phosphatase" evidence="2">
    <location>
        <begin position="110"/>
        <end position="368"/>
    </location>
</feature>
<keyword evidence="1" id="KW-0479">Metal-binding</keyword>
<comment type="cofactor">
    <cofactor evidence="1">
        <name>Mg(2+)</name>
        <dbReference type="ChEBI" id="CHEBI:18420"/>
    </cofactor>
</comment>
<dbReference type="Gene3D" id="3.60.40.10">
    <property type="entry name" value="PPM-type phosphatase domain"/>
    <property type="match status" value="1"/>
</dbReference>
<proteinExistence type="inferred from homology"/>
<dbReference type="InterPro" id="IPR001932">
    <property type="entry name" value="PPM-type_phosphatase-like_dom"/>
</dbReference>
<evidence type="ECO:0000313" key="4">
    <source>
        <dbReference type="Proteomes" id="UP000005222"/>
    </source>
</evidence>
<dbReference type="Proteomes" id="UP000005222">
    <property type="component" value="Chromosome N"/>
</dbReference>
<dbReference type="PROSITE" id="PS51746">
    <property type="entry name" value="PPM_2"/>
    <property type="match status" value="1"/>
</dbReference>
<dbReference type="Pfam" id="PF13672">
    <property type="entry name" value="PP2C_2"/>
    <property type="match status" value="1"/>
</dbReference>
<keyword evidence="1" id="KW-0904">Protein phosphatase</keyword>
<dbReference type="EMBL" id="FO082046">
    <property type="protein sequence ID" value="CCE87139.1"/>
    <property type="molecule type" value="Genomic_DNA"/>
</dbReference>
<comment type="catalytic activity">
    <reaction evidence="1">
        <text>O-phospho-L-seryl-[protein] + H2O = L-seryl-[protein] + phosphate</text>
        <dbReference type="Rhea" id="RHEA:20629"/>
        <dbReference type="Rhea" id="RHEA-COMP:9863"/>
        <dbReference type="Rhea" id="RHEA-COMP:11604"/>
        <dbReference type="ChEBI" id="CHEBI:15377"/>
        <dbReference type="ChEBI" id="CHEBI:29999"/>
        <dbReference type="ChEBI" id="CHEBI:43474"/>
        <dbReference type="ChEBI" id="CHEBI:83421"/>
        <dbReference type="EC" id="3.1.3.16"/>
    </reaction>
</comment>
<keyword evidence="1" id="KW-0464">Manganese</keyword>
<dbReference type="GO" id="GO:0046872">
    <property type="term" value="F:metal ion binding"/>
    <property type="evidence" value="ECO:0007669"/>
    <property type="project" value="UniProtKB-UniRule"/>
</dbReference>
<dbReference type="InterPro" id="IPR039123">
    <property type="entry name" value="PPTC7"/>
</dbReference>
<name>G8XZN0_PICSO</name>
<comment type="similarity">
    <text evidence="1">Belongs to the PP2C family.</text>
</comment>
<evidence type="ECO:0000256" key="1">
    <source>
        <dbReference type="RuleBase" id="RU366020"/>
    </source>
</evidence>
<dbReference type="OrthoDB" id="25675at2759"/>
<comment type="cofactor">
    <cofactor evidence="1">
        <name>Mn(2+)</name>
        <dbReference type="ChEBI" id="CHEBI:29035"/>
    </cofactor>
</comment>
<sequence>MKAGKVLRRPLIEKFLKYFTAQENGYDRLLGARSYFLSKKNEPEDEVNPYIQYPIVTKEQMKRVMTDKFKFNFAYSSFSFHSSSSEPMIHSLSDLTDPTELTSLLPKRRPYGSPADTLSIRAGDDAMLVSPTILAVADGVSGWESKGAQCSSAIWSRSMLETLSRLMTEYKVNHFPHDLNKRDIDQVLDDSYLHTSHLMDLQNMKGSSTLALCMLIGDSLKMLSIGDSKIFVIRDGELVKTNEEQMISDLCPQQIGTQTLTKLPSEIAWLDSIKLQENDIIVVCSDGISDNLYEWEIVHYIDESLNIKKESLKNVANRILLKSKEIAFDDYAYTPYDEKVNALPKKSYGKNSITGGKLDDMTICIAKVVPNKKDGTRN</sequence>
<protein>
    <recommendedName>
        <fullName evidence="1">Protein phosphatase</fullName>
        <ecNumber evidence="1">3.1.3.16</ecNumber>
    </recommendedName>
</protein>
<dbReference type="OMA" id="GEYLKMI"/>
<dbReference type="EC" id="3.1.3.16" evidence="1"/>
<keyword evidence="1" id="KW-0460">Magnesium</keyword>
<gene>
    <name evidence="3" type="primary">Piso0_005678</name>
    <name evidence="3" type="ORF">GNLVRS01_PISO0N20187g</name>
</gene>
<keyword evidence="1" id="KW-0378">Hydrolase</keyword>
<keyword evidence="4" id="KW-1185">Reference proteome</keyword>
<dbReference type="SMART" id="SM00332">
    <property type="entry name" value="PP2Cc"/>
    <property type="match status" value="1"/>
</dbReference>
<dbReference type="SMART" id="SM00331">
    <property type="entry name" value="PP2C_SIG"/>
    <property type="match status" value="1"/>
</dbReference>
<organism evidence="3 4">
    <name type="scientific">Pichia sorbitophila (strain ATCC MYA-4447 / BCRC 22081 / CBS 7064 / NBRC 10061 / NRRL Y-12695)</name>
    <name type="common">Hybrid yeast</name>
    <dbReference type="NCBI Taxonomy" id="559304"/>
    <lineage>
        <taxon>Eukaryota</taxon>
        <taxon>Fungi</taxon>
        <taxon>Dikarya</taxon>
        <taxon>Ascomycota</taxon>
        <taxon>Saccharomycotina</taxon>
        <taxon>Pichiomycetes</taxon>
        <taxon>Debaryomycetaceae</taxon>
        <taxon>Millerozyma</taxon>
    </lineage>
</organism>